<dbReference type="Proteomes" id="UP000257109">
    <property type="component" value="Unassembled WGS sequence"/>
</dbReference>
<organism evidence="1 2">
    <name type="scientific">Mucuna pruriens</name>
    <name type="common">Velvet bean</name>
    <name type="synonym">Dolichos pruriens</name>
    <dbReference type="NCBI Taxonomy" id="157652"/>
    <lineage>
        <taxon>Eukaryota</taxon>
        <taxon>Viridiplantae</taxon>
        <taxon>Streptophyta</taxon>
        <taxon>Embryophyta</taxon>
        <taxon>Tracheophyta</taxon>
        <taxon>Spermatophyta</taxon>
        <taxon>Magnoliopsida</taxon>
        <taxon>eudicotyledons</taxon>
        <taxon>Gunneridae</taxon>
        <taxon>Pentapetalae</taxon>
        <taxon>rosids</taxon>
        <taxon>fabids</taxon>
        <taxon>Fabales</taxon>
        <taxon>Fabaceae</taxon>
        <taxon>Papilionoideae</taxon>
        <taxon>50 kb inversion clade</taxon>
        <taxon>NPAAA clade</taxon>
        <taxon>indigoferoid/millettioid clade</taxon>
        <taxon>Phaseoleae</taxon>
        <taxon>Mucuna</taxon>
    </lineage>
</organism>
<evidence type="ECO:0000313" key="1">
    <source>
        <dbReference type="EMBL" id="RDX74341.1"/>
    </source>
</evidence>
<name>A0A371F7S5_MUCPR</name>
<reference evidence="1" key="1">
    <citation type="submission" date="2018-05" db="EMBL/GenBank/DDBJ databases">
        <title>Draft genome of Mucuna pruriens seed.</title>
        <authorList>
            <person name="Nnadi N.E."/>
            <person name="Vos R."/>
            <person name="Hasami M.H."/>
            <person name="Devisetty U.K."/>
            <person name="Aguiy J.C."/>
        </authorList>
    </citation>
    <scope>NUCLEOTIDE SEQUENCE [LARGE SCALE GENOMIC DNA]</scope>
    <source>
        <strain evidence="1">JCA_2017</strain>
    </source>
</reference>
<evidence type="ECO:0000313" key="2">
    <source>
        <dbReference type="Proteomes" id="UP000257109"/>
    </source>
</evidence>
<dbReference type="EMBL" id="QJKJ01010208">
    <property type="protein sequence ID" value="RDX74341.1"/>
    <property type="molecule type" value="Genomic_DNA"/>
</dbReference>
<comment type="caution">
    <text evidence="1">The sequence shown here is derived from an EMBL/GenBank/DDBJ whole genome shotgun (WGS) entry which is preliminary data.</text>
</comment>
<protein>
    <submittedName>
        <fullName evidence="1">Uncharacterized protein</fullName>
    </submittedName>
</protein>
<accession>A0A371F7S5</accession>
<feature type="non-terminal residue" evidence="1">
    <location>
        <position position="1"/>
    </location>
</feature>
<keyword evidence="2" id="KW-1185">Reference proteome</keyword>
<dbReference type="AlphaFoldDB" id="A0A371F7S5"/>
<sequence>MRKESNPRTRTNSLHLSDEGMYGGVAHLNKAQLTPLKKGWCLIATAPIVDPSLIVESFTKSCVIKSLAGPGIMGSLGNSRARATMLARVSSCSSPLNGVIP</sequence>
<proteinExistence type="predicted"/>
<gene>
    <name evidence="1" type="ORF">CR513_45929</name>
</gene>